<gene>
    <name evidence="3" type="ordered locus">Trebr_1784</name>
</gene>
<dbReference type="EMBL" id="CP002696">
    <property type="protein sequence ID" value="AEE17206.1"/>
    <property type="molecule type" value="Genomic_DNA"/>
</dbReference>
<reference evidence="4" key="1">
    <citation type="submission" date="2011-04" db="EMBL/GenBank/DDBJ databases">
        <title>The complete genome of Treponema brennaborense DSM 12168.</title>
        <authorList>
            <person name="Lucas S."/>
            <person name="Han J."/>
            <person name="Lapidus A."/>
            <person name="Bruce D."/>
            <person name="Goodwin L."/>
            <person name="Pitluck S."/>
            <person name="Peters L."/>
            <person name="Kyrpides N."/>
            <person name="Mavromatis K."/>
            <person name="Ivanova N."/>
            <person name="Mikhailova N."/>
            <person name="Pagani I."/>
            <person name="Teshima H."/>
            <person name="Detter J.C."/>
            <person name="Tapia R."/>
            <person name="Han C."/>
            <person name="Land M."/>
            <person name="Hauser L."/>
            <person name="Markowitz V."/>
            <person name="Cheng J.-F."/>
            <person name="Hugenholtz P."/>
            <person name="Woyke T."/>
            <person name="Wu D."/>
            <person name="Gronow S."/>
            <person name="Wellnitz S."/>
            <person name="Brambilla E."/>
            <person name="Klenk H.-P."/>
            <person name="Eisen J.A."/>
        </authorList>
    </citation>
    <scope>NUCLEOTIDE SEQUENCE [LARGE SCALE GENOMIC DNA]</scope>
    <source>
        <strain evidence="4">DSM 12168 / CIP 105900 / DD5/3</strain>
    </source>
</reference>
<comment type="similarity">
    <text evidence="1">Belongs to the RelE toxin family.</text>
</comment>
<proteinExistence type="inferred from homology"/>
<keyword evidence="4" id="KW-1185">Reference proteome</keyword>
<organism evidence="3 4">
    <name type="scientific">Treponema brennaborense (strain DSM 12168 / CIP 105900 / DD5/3)</name>
    <dbReference type="NCBI Taxonomy" id="906968"/>
    <lineage>
        <taxon>Bacteria</taxon>
        <taxon>Pseudomonadati</taxon>
        <taxon>Spirochaetota</taxon>
        <taxon>Spirochaetia</taxon>
        <taxon>Spirochaetales</taxon>
        <taxon>Treponemataceae</taxon>
        <taxon>Treponema</taxon>
    </lineage>
</organism>
<dbReference type="InterPro" id="IPR035093">
    <property type="entry name" value="RelE/ParE_toxin_dom_sf"/>
</dbReference>
<name>F4LII1_TREBD</name>
<dbReference type="PANTHER" id="PTHR35601:SF1">
    <property type="entry name" value="TOXIN RELE"/>
    <property type="match status" value="1"/>
</dbReference>
<evidence type="ECO:0000313" key="3">
    <source>
        <dbReference type="EMBL" id="AEE17206.1"/>
    </source>
</evidence>
<protein>
    <submittedName>
        <fullName evidence="3">Addiction module toxin, RelE/StbE family</fullName>
    </submittedName>
</protein>
<dbReference type="NCBIfam" id="TIGR02385">
    <property type="entry name" value="RelE_StbE"/>
    <property type="match status" value="1"/>
</dbReference>
<evidence type="ECO:0000313" key="4">
    <source>
        <dbReference type="Proteomes" id="UP000006546"/>
    </source>
</evidence>
<keyword evidence="2" id="KW-1277">Toxin-antitoxin system</keyword>
<dbReference type="Gene3D" id="3.30.2310.20">
    <property type="entry name" value="RelE-like"/>
    <property type="match status" value="1"/>
</dbReference>
<accession>F4LII1</accession>
<dbReference type="HOGENOM" id="CLU_155761_1_1_12"/>
<dbReference type="RefSeq" id="WP_013758911.1">
    <property type="nucleotide sequence ID" value="NC_015500.1"/>
</dbReference>
<dbReference type="InterPro" id="IPR007712">
    <property type="entry name" value="RelE/ParE_toxin"/>
</dbReference>
<dbReference type="KEGG" id="tbe:Trebr_1784"/>
<evidence type="ECO:0000256" key="2">
    <source>
        <dbReference type="ARBA" id="ARBA00022649"/>
    </source>
</evidence>
<dbReference type="AlphaFoldDB" id="F4LII1"/>
<sequence length="85" mass="10096">MKVVLTDSFRKQIKKIDNSVAKLILNYLKQIENLEDPRSRGKKLIGNLAGIWRYRVGDYRIFCRIVDDEYIIYAIDFGHRKNAYD</sequence>
<dbReference type="Pfam" id="PF05016">
    <property type="entry name" value="ParE_toxin"/>
    <property type="match status" value="1"/>
</dbReference>
<dbReference type="PANTHER" id="PTHR35601">
    <property type="entry name" value="TOXIN RELE"/>
    <property type="match status" value="1"/>
</dbReference>
<dbReference type="eggNOG" id="COG2026">
    <property type="taxonomic scope" value="Bacteria"/>
</dbReference>
<dbReference type="Proteomes" id="UP000006546">
    <property type="component" value="Chromosome"/>
</dbReference>
<evidence type="ECO:0000256" key="1">
    <source>
        <dbReference type="ARBA" id="ARBA00006226"/>
    </source>
</evidence>
<dbReference type="OrthoDB" id="9805098at2"/>
<dbReference type="SUPFAM" id="SSF143011">
    <property type="entry name" value="RelE-like"/>
    <property type="match status" value="1"/>
</dbReference>
<dbReference type="STRING" id="906968.Trebr_1784"/>